<keyword evidence="4" id="KW-1003">Cell membrane</keyword>
<keyword evidence="6 9" id="KW-0067">ATP-binding</keyword>
<reference evidence="9 10" key="1">
    <citation type="journal article" date="2019" name="Nat. Med.">
        <title>A library of human gut bacterial isolates paired with longitudinal multiomics data enables mechanistic microbiome research.</title>
        <authorList>
            <person name="Poyet M."/>
            <person name="Groussin M."/>
            <person name="Gibbons S.M."/>
            <person name="Avila-Pacheco J."/>
            <person name="Jiang X."/>
            <person name="Kearney S.M."/>
            <person name="Perrotta A.R."/>
            <person name="Berdy B."/>
            <person name="Zhao S."/>
            <person name="Lieberman T.D."/>
            <person name="Swanson P.K."/>
            <person name="Smith M."/>
            <person name="Roesemann S."/>
            <person name="Alexander J.E."/>
            <person name="Rich S.A."/>
            <person name="Livny J."/>
            <person name="Vlamakis H."/>
            <person name="Clish C."/>
            <person name="Bullock K."/>
            <person name="Deik A."/>
            <person name="Scott J."/>
            <person name="Pierce K.A."/>
            <person name="Xavier R.J."/>
            <person name="Alm E.J."/>
        </authorList>
    </citation>
    <scope>NUCLEOTIDE SEQUENCE [LARGE SCALE GENOMIC DNA]</scope>
    <source>
        <strain evidence="9 10">BIOML-A5</strain>
    </source>
</reference>
<dbReference type="PROSITE" id="PS50893">
    <property type="entry name" value="ABC_TRANSPORTER_2"/>
    <property type="match status" value="1"/>
</dbReference>
<evidence type="ECO:0000259" key="8">
    <source>
        <dbReference type="PROSITE" id="PS50893"/>
    </source>
</evidence>
<dbReference type="InterPro" id="IPR027417">
    <property type="entry name" value="P-loop_NTPase"/>
</dbReference>
<comment type="similarity">
    <text evidence="2">Belongs to the ABC transporter superfamily.</text>
</comment>
<dbReference type="GO" id="GO:0005524">
    <property type="term" value="F:ATP binding"/>
    <property type="evidence" value="ECO:0007669"/>
    <property type="project" value="UniProtKB-KW"/>
</dbReference>
<dbReference type="PANTHER" id="PTHR43297">
    <property type="entry name" value="OLIGOPEPTIDE TRANSPORT ATP-BINDING PROTEIN APPD"/>
    <property type="match status" value="1"/>
</dbReference>
<keyword evidence="7" id="KW-0472">Membrane</keyword>
<dbReference type="PROSITE" id="PS00211">
    <property type="entry name" value="ABC_TRANSPORTER_1"/>
    <property type="match status" value="1"/>
</dbReference>
<dbReference type="FunFam" id="3.40.50.300:FF:000016">
    <property type="entry name" value="Oligopeptide ABC transporter ATP-binding component"/>
    <property type="match status" value="1"/>
</dbReference>
<dbReference type="InterPro" id="IPR050388">
    <property type="entry name" value="ABC_Ni/Peptide_Import"/>
</dbReference>
<dbReference type="GO" id="GO:0015833">
    <property type="term" value="P:peptide transport"/>
    <property type="evidence" value="ECO:0007669"/>
    <property type="project" value="InterPro"/>
</dbReference>
<dbReference type="PANTHER" id="PTHR43297:SF2">
    <property type="entry name" value="DIPEPTIDE TRANSPORT ATP-BINDING PROTEIN DPPD"/>
    <property type="match status" value="1"/>
</dbReference>
<dbReference type="InterPro" id="IPR003593">
    <property type="entry name" value="AAA+_ATPase"/>
</dbReference>
<dbReference type="Gene3D" id="3.40.50.300">
    <property type="entry name" value="P-loop containing nucleotide triphosphate hydrolases"/>
    <property type="match status" value="1"/>
</dbReference>
<dbReference type="Proteomes" id="UP000429811">
    <property type="component" value="Unassembled WGS sequence"/>
</dbReference>
<dbReference type="NCBIfam" id="TIGR01727">
    <property type="entry name" value="oligo_HPY"/>
    <property type="match status" value="1"/>
</dbReference>
<comment type="subcellular location">
    <subcellularLocation>
        <location evidence="1">Cell membrane</location>
        <topology evidence="1">Peripheral membrane protein</topology>
    </subcellularLocation>
</comment>
<dbReference type="EMBL" id="WKPO01000002">
    <property type="protein sequence ID" value="MSB47489.1"/>
    <property type="molecule type" value="Genomic_DNA"/>
</dbReference>
<evidence type="ECO:0000256" key="7">
    <source>
        <dbReference type="ARBA" id="ARBA00023136"/>
    </source>
</evidence>
<evidence type="ECO:0000256" key="2">
    <source>
        <dbReference type="ARBA" id="ARBA00005417"/>
    </source>
</evidence>
<dbReference type="PROSITE" id="PS00675">
    <property type="entry name" value="SIGMA54_INTERACT_1"/>
    <property type="match status" value="1"/>
</dbReference>
<dbReference type="CDD" id="cd03257">
    <property type="entry name" value="ABC_NikE_OppD_transporters"/>
    <property type="match status" value="1"/>
</dbReference>
<proteinExistence type="inferred from homology"/>
<dbReference type="GO" id="GO:0016887">
    <property type="term" value="F:ATP hydrolysis activity"/>
    <property type="evidence" value="ECO:0007669"/>
    <property type="project" value="InterPro"/>
</dbReference>
<dbReference type="InterPro" id="IPR013563">
    <property type="entry name" value="Oligopep_ABC_C"/>
</dbReference>
<evidence type="ECO:0000256" key="3">
    <source>
        <dbReference type="ARBA" id="ARBA00022448"/>
    </source>
</evidence>
<dbReference type="SUPFAM" id="SSF52540">
    <property type="entry name" value="P-loop containing nucleoside triphosphate hydrolases"/>
    <property type="match status" value="1"/>
</dbReference>
<evidence type="ECO:0000256" key="6">
    <source>
        <dbReference type="ARBA" id="ARBA00022840"/>
    </source>
</evidence>
<evidence type="ECO:0000256" key="4">
    <source>
        <dbReference type="ARBA" id="ARBA00022475"/>
    </source>
</evidence>
<dbReference type="Pfam" id="PF08352">
    <property type="entry name" value="oligo_HPY"/>
    <property type="match status" value="1"/>
</dbReference>
<dbReference type="InterPro" id="IPR003439">
    <property type="entry name" value="ABC_transporter-like_ATP-bd"/>
</dbReference>
<protein>
    <submittedName>
        <fullName evidence="9">ATP-binding cassette domain-containing protein</fullName>
    </submittedName>
</protein>
<gene>
    <name evidence="9" type="ORF">GKE90_02045</name>
</gene>
<name>A0A6I2RKA6_FLAPL</name>
<dbReference type="SMART" id="SM00382">
    <property type="entry name" value="AAA"/>
    <property type="match status" value="1"/>
</dbReference>
<accession>A0A6I2RKA6</accession>
<sequence>MRMSDIIVKTTGLCADFKIKDRMVRAVNRVSLSLERGKTLVILGESGSGKSTYMKALLRILPKTAAVEGQAEFLGNDLFRMSEKEFRDIRGNRMAMIYQDSLSALDPMYKVGYQIVETIRAHSSLTKAEARERVEELFVKVGIPSPRERMNAYPHEMSGGMRQRAVIAMALCCNPCLLLADEPTTALGVTIQKQILNLFLELQESDRMSIMMVTHDIGVAAQVADQIAIMYGGIILECGATRQVLETPANPYTKALIAALPKSGNRERLVAIEGQPPTIVHMPPGCPFSNRCAYATEACRQSVPELKPIDEHHMTACHMNLVTSGGK</sequence>
<dbReference type="Pfam" id="PF00005">
    <property type="entry name" value="ABC_tran"/>
    <property type="match status" value="1"/>
</dbReference>
<organism evidence="9 10">
    <name type="scientific">Flavonifractor plautii</name>
    <name type="common">Fusobacterium plautii</name>
    <dbReference type="NCBI Taxonomy" id="292800"/>
    <lineage>
        <taxon>Bacteria</taxon>
        <taxon>Bacillati</taxon>
        <taxon>Bacillota</taxon>
        <taxon>Clostridia</taxon>
        <taxon>Eubacteriales</taxon>
        <taxon>Oscillospiraceae</taxon>
        <taxon>Flavonifractor</taxon>
    </lineage>
</organism>
<evidence type="ECO:0000256" key="1">
    <source>
        <dbReference type="ARBA" id="ARBA00004202"/>
    </source>
</evidence>
<comment type="caution">
    <text evidence="9">The sequence shown here is derived from an EMBL/GenBank/DDBJ whole genome shotgun (WGS) entry which is preliminary data.</text>
</comment>
<dbReference type="GO" id="GO:0005886">
    <property type="term" value="C:plasma membrane"/>
    <property type="evidence" value="ECO:0007669"/>
    <property type="project" value="UniProtKB-SubCell"/>
</dbReference>
<keyword evidence="5" id="KW-0547">Nucleotide-binding</keyword>
<feature type="domain" description="ABC transporter" evidence="8">
    <location>
        <begin position="1"/>
        <end position="257"/>
    </location>
</feature>
<evidence type="ECO:0000313" key="10">
    <source>
        <dbReference type="Proteomes" id="UP000429811"/>
    </source>
</evidence>
<dbReference type="AlphaFoldDB" id="A0A6I2RKA6"/>
<dbReference type="InterPro" id="IPR017871">
    <property type="entry name" value="ABC_transporter-like_CS"/>
</dbReference>
<dbReference type="InterPro" id="IPR025662">
    <property type="entry name" value="Sigma_54_int_dom_ATP-bd_1"/>
</dbReference>
<evidence type="ECO:0000256" key="5">
    <source>
        <dbReference type="ARBA" id="ARBA00022741"/>
    </source>
</evidence>
<keyword evidence="3" id="KW-0813">Transport</keyword>
<evidence type="ECO:0000313" key="9">
    <source>
        <dbReference type="EMBL" id="MSB47489.1"/>
    </source>
</evidence>